<accession>A0A438AQT9</accession>
<comment type="caution">
    <text evidence="2">The sequence shown here is derived from an EMBL/GenBank/DDBJ whole genome shotgun (WGS) entry which is preliminary data.</text>
</comment>
<dbReference type="EMBL" id="RKLN01000006">
    <property type="protein sequence ID" value="RVW01009.1"/>
    <property type="molecule type" value="Genomic_DNA"/>
</dbReference>
<name>A0A438AQT9_9NOCA</name>
<organism evidence="2 3">
    <name type="scientific">Rhodococcus spongiicola</name>
    <dbReference type="NCBI Taxonomy" id="2487352"/>
    <lineage>
        <taxon>Bacteria</taxon>
        <taxon>Bacillati</taxon>
        <taxon>Actinomycetota</taxon>
        <taxon>Actinomycetes</taxon>
        <taxon>Mycobacteriales</taxon>
        <taxon>Nocardiaceae</taxon>
        <taxon>Rhodococcus</taxon>
    </lineage>
</organism>
<dbReference type="AlphaFoldDB" id="A0A438AQT9"/>
<gene>
    <name evidence="2" type="ORF">EF834_16770</name>
</gene>
<feature type="compositionally biased region" description="Polar residues" evidence="1">
    <location>
        <begin position="1"/>
        <end position="10"/>
    </location>
</feature>
<dbReference type="Proteomes" id="UP000284333">
    <property type="component" value="Unassembled WGS sequence"/>
</dbReference>
<proteinExistence type="predicted"/>
<protein>
    <submittedName>
        <fullName evidence="2">Uncharacterized protein</fullName>
    </submittedName>
</protein>
<sequence length="141" mass="15629">MSEMSDTSKQGPGDEGLTGSSSHEAGYEPRGVGSYRYHDSGEIVAGEIWSQGPFHRTLWVLGPEGPVVVDVHGHQRIPYDLPTYFPETHLWGRSSGYGYRPIDLRGRRPSVTAERWAALTEGAFEVRDDSAGTRRVTEPKK</sequence>
<evidence type="ECO:0000256" key="1">
    <source>
        <dbReference type="SAM" id="MobiDB-lite"/>
    </source>
</evidence>
<reference evidence="2 3" key="1">
    <citation type="submission" date="2018-11" db="EMBL/GenBank/DDBJ databases">
        <title>Rhodococcus spongicola sp. nov. and Rhodococcus xishaensis sp. nov. from marine sponges.</title>
        <authorList>
            <person name="Li L."/>
            <person name="Lin H.W."/>
        </authorList>
    </citation>
    <scope>NUCLEOTIDE SEQUENCE [LARGE SCALE GENOMIC DNA]</scope>
    <source>
        <strain evidence="2 3">LHW50502</strain>
    </source>
</reference>
<feature type="region of interest" description="Disordered" evidence="1">
    <location>
        <begin position="1"/>
        <end position="30"/>
    </location>
</feature>
<evidence type="ECO:0000313" key="2">
    <source>
        <dbReference type="EMBL" id="RVW01009.1"/>
    </source>
</evidence>
<evidence type="ECO:0000313" key="3">
    <source>
        <dbReference type="Proteomes" id="UP000284333"/>
    </source>
</evidence>
<keyword evidence="3" id="KW-1185">Reference proteome</keyword>